<evidence type="ECO:0000256" key="13">
    <source>
        <dbReference type="PIRSR" id="PIRSR619791-2"/>
    </source>
</evidence>
<keyword evidence="10 13" id="KW-0408">Iron</keyword>
<reference evidence="16" key="1">
    <citation type="submission" date="2021-01" db="EMBL/GenBank/DDBJ databases">
        <authorList>
            <person name="Corre E."/>
            <person name="Pelletier E."/>
            <person name="Niang G."/>
            <person name="Scheremetjew M."/>
            <person name="Finn R."/>
            <person name="Kale V."/>
            <person name="Holt S."/>
            <person name="Cochrane G."/>
            <person name="Meng A."/>
            <person name="Brown T."/>
            <person name="Cohen L."/>
        </authorList>
    </citation>
    <scope>NUCLEOTIDE SEQUENCE</scope>
    <source>
        <strain evidence="16">308</strain>
    </source>
</reference>
<dbReference type="InterPro" id="IPR018506">
    <property type="entry name" value="Cyt_B5_heme-BS"/>
</dbReference>
<dbReference type="EMBL" id="HBFR01024676">
    <property type="protein sequence ID" value="CAD8890475.1"/>
    <property type="molecule type" value="Transcribed_RNA"/>
</dbReference>
<dbReference type="Gene3D" id="1.20.120.1770">
    <property type="match status" value="1"/>
</dbReference>
<evidence type="ECO:0000259" key="15">
    <source>
        <dbReference type="PROSITE" id="PS50255"/>
    </source>
</evidence>
<dbReference type="InterPro" id="IPR037120">
    <property type="entry name" value="Haem_peroxidase_sf_animal"/>
</dbReference>
<dbReference type="SUPFAM" id="SSF48113">
    <property type="entry name" value="Heme-dependent peroxidases"/>
    <property type="match status" value="1"/>
</dbReference>
<dbReference type="InterPro" id="IPR010255">
    <property type="entry name" value="Haem_peroxidase_sf"/>
</dbReference>
<evidence type="ECO:0000256" key="4">
    <source>
        <dbReference type="ARBA" id="ARBA00022525"/>
    </source>
</evidence>
<dbReference type="PROSITE" id="PS50292">
    <property type="entry name" value="PEROXIDASE_3"/>
    <property type="match status" value="1"/>
</dbReference>
<dbReference type="Pfam" id="PF03098">
    <property type="entry name" value="An_peroxidase"/>
    <property type="match status" value="1"/>
</dbReference>
<dbReference type="Gene3D" id="3.40.50.80">
    <property type="entry name" value="Nucleotide-binding domain of ferredoxin-NADP reductase (FNR) module"/>
    <property type="match status" value="1"/>
</dbReference>
<dbReference type="GO" id="GO:0006979">
    <property type="term" value="P:response to oxidative stress"/>
    <property type="evidence" value="ECO:0007669"/>
    <property type="project" value="InterPro"/>
</dbReference>
<feature type="transmembrane region" description="Helical" evidence="14">
    <location>
        <begin position="859"/>
        <end position="880"/>
    </location>
</feature>
<dbReference type="InterPro" id="IPR006593">
    <property type="entry name" value="Cyt_b561/ferric_Rdtase_TM"/>
</dbReference>
<feature type="transmembrane region" description="Helical" evidence="14">
    <location>
        <begin position="828"/>
        <end position="847"/>
    </location>
</feature>
<dbReference type="InterPro" id="IPR039261">
    <property type="entry name" value="FNR_nucleotide-bd"/>
</dbReference>
<evidence type="ECO:0000256" key="10">
    <source>
        <dbReference type="ARBA" id="ARBA00023004"/>
    </source>
</evidence>
<feature type="transmembrane region" description="Helical" evidence="14">
    <location>
        <begin position="759"/>
        <end position="784"/>
    </location>
</feature>
<evidence type="ECO:0000256" key="8">
    <source>
        <dbReference type="ARBA" id="ARBA00022982"/>
    </source>
</evidence>
<feature type="domain" description="Cytochrome b5 heme-binding" evidence="15">
    <location>
        <begin position="959"/>
        <end position="1045"/>
    </location>
</feature>
<dbReference type="GO" id="GO:0016020">
    <property type="term" value="C:membrane"/>
    <property type="evidence" value="ECO:0007669"/>
    <property type="project" value="UniProtKB-SubCell"/>
</dbReference>
<evidence type="ECO:0000256" key="2">
    <source>
        <dbReference type="ARBA" id="ARBA00004613"/>
    </source>
</evidence>
<dbReference type="CDD" id="cd08760">
    <property type="entry name" value="Cyt_b561_FRRS1_like"/>
    <property type="match status" value="1"/>
</dbReference>
<dbReference type="SUPFAM" id="SSF55856">
    <property type="entry name" value="Cytochrome b5-like heme/steroid binding domain"/>
    <property type="match status" value="1"/>
</dbReference>
<name>A0A7S1FVP3_9STRA</name>
<protein>
    <recommendedName>
        <fullName evidence="15">Cytochrome b5 heme-binding domain-containing protein</fullName>
    </recommendedName>
</protein>
<dbReference type="PANTHER" id="PTHR11475">
    <property type="entry name" value="OXIDASE/PEROXIDASE"/>
    <property type="match status" value="1"/>
</dbReference>
<keyword evidence="7 13" id="KW-0479">Metal-binding</keyword>
<evidence type="ECO:0000256" key="3">
    <source>
        <dbReference type="ARBA" id="ARBA00022448"/>
    </source>
</evidence>
<dbReference type="SMART" id="SM00665">
    <property type="entry name" value="B561"/>
    <property type="match status" value="1"/>
</dbReference>
<dbReference type="Pfam" id="PF00173">
    <property type="entry name" value="Cyt-b5"/>
    <property type="match status" value="1"/>
</dbReference>
<evidence type="ECO:0000256" key="7">
    <source>
        <dbReference type="ARBA" id="ARBA00022723"/>
    </source>
</evidence>
<accession>A0A7S1FVP3</accession>
<evidence type="ECO:0000256" key="12">
    <source>
        <dbReference type="ARBA" id="ARBA00023180"/>
    </source>
</evidence>
<feature type="binding site" description="axial binding residue" evidence="13">
    <location>
        <position position="334"/>
    </location>
    <ligand>
        <name>heme b</name>
        <dbReference type="ChEBI" id="CHEBI:60344"/>
    </ligand>
    <ligandPart>
        <name>Fe</name>
        <dbReference type="ChEBI" id="CHEBI:18248"/>
    </ligandPart>
</feature>
<dbReference type="InterPro" id="IPR001199">
    <property type="entry name" value="Cyt_B5-like_heme/steroid-bd"/>
</dbReference>
<feature type="transmembrane region" description="Helical" evidence="14">
    <location>
        <begin position="796"/>
        <end position="816"/>
    </location>
</feature>
<evidence type="ECO:0000313" key="16">
    <source>
        <dbReference type="EMBL" id="CAD8890475.1"/>
    </source>
</evidence>
<dbReference type="GO" id="GO:0004601">
    <property type="term" value="F:peroxidase activity"/>
    <property type="evidence" value="ECO:0007669"/>
    <property type="project" value="InterPro"/>
</dbReference>
<feature type="transmembrane region" description="Helical" evidence="14">
    <location>
        <begin position="916"/>
        <end position="934"/>
    </location>
</feature>
<organism evidence="16">
    <name type="scientific">Corethron hystrix</name>
    <dbReference type="NCBI Taxonomy" id="216773"/>
    <lineage>
        <taxon>Eukaryota</taxon>
        <taxon>Sar</taxon>
        <taxon>Stramenopiles</taxon>
        <taxon>Ochrophyta</taxon>
        <taxon>Bacillariophyta</taxon>
        <taxon>Coscinodiscophyceae</taxon>
        <taxon>Corethrophycidae</taxon>
        <taxon>Corethrales</taxon>
        <taxon>Corethraceae</taxon>
        <taxon>Corethron</taxon>
    </lineage>
</organism>
<proteinExistence type="predicted"/>
<dbReference type="InterPro" id="IPR036400">
    <property type="entry name" value="Cyt_B5-like_heme/steroid_sf"/>
</dbReference>
<dbReference type="SUPFAM" id="SSF52343">
    <property type="entry name" value="Ferredoxin reductase-like, C-terminal NADP-linked domain"/>
    <property type="match status" value="1"/>
</dbReference>
<keyword evidence="8" id="KW-0249">Electron transport</keyword>
<evidence type="ECO:0000256" key="6">
    <source>
        <dbReference type="ARBA" id="ARBA00022692"/>
    </source>
</evidence>
<evidence type="ECO:0000256" key="14">
    <source>
        <dbReference type="SAM" id="Phobius"/>
    </source>
</evidence>
<evidence type="ECO:0000256" key="5">
    <source>
        <dbReference type="ARBA" id="ARBA00022617"/>
    </source>
</evidence>
<keyword evidence="3" id="KW-0813">Transport</keyword>
<dbReference type="PROSITE" id="PS00191">
    <property type="entry name" value="CYTOCHROME_B5_1"/>
    <property type="match status" value="1"/>
</dbReference>
<keyword evidence="5 13" id="KW-0349">Heme</keyword>
<keyword evidence="6 14" id="KW-0812">Transmembrane</keyword>
<comment type="subcellular location">
    <subcellularLocation>
        <location evidence="1">Membrane</location>
    </subcellularLocation>
    <subcellularLocation>
        <location evidence="2">Secreted</location>
    </subcellularLocation>
</comment>
<dbReference type="PROSITE" id="PS50255">
    <property type="entry name" value="CYTOCHROME_B5_2"/>
    <property type="match status" value="1"/>
</dbReference>
<dbReference type="GO" id="GO:0020037">
    <property type="term" value="F:heme binding"/>
    <property type="evidence" value="ECO:0007669"/>
    <property type="project" value="InterPro"/>
</dbReference>
<gene>
    <name evidence="16" type="ORF">CHYS00102_LOCUS17680</name>
</gene>
<dbReference type="GO" id="GO:0005576">
    <property type="term" value="C:extracellular region"/>
    <property type="evidence" value="ECO:0007669"/>
    <property type="project" value="UniProtKB-SubCell"/>
</dbReference>
<evidence type="ECO:0000256" key="11">
    <source>
        <dbReference type="ARBA" id="ARBA00023136"/>
    </source>
</evidence>
<evidence type="ECO:0000256" key="1">
    <source>
        <dbReference type="ARBA" id="ARBA00004370"/>
    </source>
</evidence>
<keyword evidence="4" id="KW-0964">Secreted</keyword>
<keyword evidence="11 14" id="KW-0472">Membrane</keyword>
<keyword evidence="12" id="KW-0325">Glycoprotein</keyword>
<dbReference type="Gene3D" id="3.10.120.10">
    <property type="entry name" value="Cytochrome b5-like heme/steroid binding domain"/>
    <property type="match status" value="1"/>
</dbReference>
<keyword evidence="9 14" id="KW-1133">Transmembrane helix</keyword>
<dbReference type="GO" id="GO:0046872">
    <property type="term" value="F:metal ion binding"/>
    <property type="evidence" value="ECO:0007669"/>
    <property type="project" value="UniProtKB-KW"/>
</dbReference>
<sequence>MVPTSAPLPLPRHAFFRGSTILAIITCALSDKKFSSFNGYGNNINNPTWGSSGIPTIRSYPPLAAYADGVSKPISDLPSARRIMEELFHNSKPQKDKNSNQLLLEFGHFVASDLIDSKASESELFNISCDGTITDTFCPGMRKVCNNNNNNNDMNYNQQIEIPFHRNVHATSDDQASKSPVNYQSSFLDLSNIYGLDKETVAAVRGDHGYGGISMDDNNLPPEEKVLANLWPGINSSPGKFALYVLFMRYHNLRATYHLKKHSASDDFFNIDSNSTTIFHLARMDTIAAYQQIVEEKYLPSVLGNILKPYKGYDPLINPTIDVFFSTVGFRYGHSSVASIFPIVDQKFIGTKNNPFVLRDIFEKIHKVYHVAEEDGIEAILRGLTTIAAKKVDISFVEDMNFWANATSLLDVQRSRDHGIPSYNVIRKYFGLSPVMTFRELVGDDLELVSTLESLYNKNVDKIDAYVGALIEPVEEEMDELGPTFQKSIINQFERLRDGDRFWYKNILSEDKVEELPSLSTIIDMTTKVEDVSPMVAFPSDPFILIQETSTWSNGHQKGEISSHIGVLDNELEIEWTLSEGNKKDLQITLLLNKEMTGNGYIGMGVGRIVMDDSTIWFCAVKRTTPKPSFSNDCPLEEDHTGRFFDCCAAKGHGHSVECIDASKEGKKFYMLNVIESCIMKEKATVTFIVPLCTAKEKGKDLKNCYDLVLNDEEIIDFIAAYNYLDQSRTHGPSRRSSGTIHLENPTRSNTVSVQKQSFFIVHGVFMLVAWLLLVPGGIFIVRYLKAYPWWTMGHIAIMGVVSSVVPASFFAHFATGVHPDLDSHKSIGFFVSFFFFVMIAAGRILLLRLDGKIRKERLSNIAFHLHQWGGFLILLLAWWNCYTGLVRIGPELTVDMGWVQPLGYNITFFGKIKKYYVYIVFMWVLVFVCAEYNKKYKSKMNKKSREESSKVWNEENFEELDEMDSKTFLDMTRYGYNLCIVDGLVIDIKDFIKLHPGGPQVLQYAQGCDITLEFLGRRSVNGQKHLHSNGAKKRLKNIAIAKLKKKSAEENKLMPLGYISKKNDENAFYQASILNIKYITPEKNFHVGLKTTVLLTVGIKKTSDEDSNHDKFIPTSAFTFRARDEKNNSFIERQYTPLYLSSKDECSSYISSMNKICKLNSKIEIYDFIISLLPDGQMSNLLIKKKANFKVSLQIQGPKINISSFNILNSKKWSKLVLVAAGSGISPMLQLIDHFLEKILSSDEESLCEPQIVLVWLLSDKESSYKYTKATRIDRKAQKLRGYLKWIVLFYESKTELPMTQQGVRIEHKYSIEGEKRRMPTAKMINSQLKKGETKNEKKELLGTQDIVHDKRHGHREENDGIEIELDGKIETKFDEKIKSLDQWSYKGEFLHCRFSKAFFQKLVESIFKVKSEDYISYDESLFAVSGPPDFEYLFMTCCKELGIEEDSIMPFTTAYD</sequence>
<evidence type="ECO:0000256" key="9">
    <source>
        <dbReference type="ARBA" id="ARBA00022989"/>
    </source>
</evidence>
<dbReference type="PANTHER" id="PTHR11475:SF4">
    <property type="entry name" value="CHORION PEROXIDASE"/>
    <property type="match status" value="1"/>
</dbReference>
<dbReference type="Gene3D" id="1.10.640.10">
    <property type="entry name" value="Haem peroxidase domain superfamily, animal type"/>
    <property type="match status" value="1"/>
</dbReference>
<dbReference type="InterPro" id="IPR019791">
    <property type="entry name" value="Haem_peroxidase_animal"/>
</dbReference>